<sequence>MTSNKYFYSTVLHSNKIFAIGGRLNNASIDTVEYFEPEKMKWIDGPKLLQKFETHDSVNIDEVIYAAGDFESNKFLRFDPREGKWIFLADIPNKTFHTSMSVFEQTITCTGGCDTQTLCQLYDLKNGKWDQLPNLPIPFWGARSIENKASIVIIGGYNTDKMYSYNKNNQTWSALYIRLPEANCHSSKVWI</sequence>
<evidence type="ECO:0000313" key="2">
    <source>
        <dbReference type="WBParaSite" id="RSKR_0000119300.1"/>
    </source>
</evidence>
<accession>A0AC35TJ85</accession>
<evidence type="ECO:0000313" key="1">
    <source>
        <dbReference type="Proteomes" id="UP000095286"/>
    </source>
</evidence>
<reference evidence="2" key="1">
    <citation type="submission" date="2016-11" db="UniProtKB">
        <authorList>
            <consortium name="WormBaseParasite"/>
        </authorList>
    </citation>
    <scope>IDENTIFICATION</scope>
    <source>
        <strain evidence="2">KR3021</strain>
    </source>
</reference>
<dbReference type="WBParaSite" id="RSKR_0000119300.1">
    <property type="protein sequence ID" value="RSKR_0000119300.1"/>
    <property type="gene ID" value="RSKR_0000119300"/>
</dbReference>
<protein>
    <submittedName>
        <fullName evidence="2">Uncharacterized protein</fullName>
    </submittedName>
</protein>
<proteinExistence type="predicted"/>
<dbReference type="Proteomes" id="UP000095286">
    <property type="component" value="Unplaced"/>
</dbReference>
<organism evidence="1 2">
    <name type="scientific">Rhabditophanes sp. KR3021</name>
    <dbReference type="NCBI Taxonomy" id="114890"/>
    <lineage>
        <taxon>Eukaryota</taxon>
        <taxon>Metazoa</taxon>
        <taxon>Ecdysozoa</taxon>
        <taxon>Nematoda</taxon>
        <taxon>Chromadorea</taxon>
        <taxon>Rhabditida</taxon>
        <taxon>Tylenchina</taxon>
        <taxon>Panagrolaimomorpha</taxon>
        <taxon>Strongyloidoidea</taxon>
        <taxon>Alloionematidae</taxon>
        <taxon>Rhabditophanes</taxon>
    </lineage>
</organism>
<name>A0AC35TJ85_9BILA</name>